<dbReference type="PANTHER" id="PTHR11135:SF0">
    <property type="entry name" value="ELONGATOR COMPLEX PROTEIN 3"/>
    <property type="match status" value="1"/>
</dbReference>
<dbReference type="PROSITE" id="PS51918">
    <property type="entry name" value="RADICAL_SAM"/>
    <property type="match status" value="1"/>
</dbReference>
<dbReference type="GO" id="GO:0051539">
    <property type="term" value="F:4 iron, 4 sulfur cluster binding"/>
    <property type="evidence" value="ECO:0007669"/>
    <property type="project" value="UniProtKB-KW"/>
</dbReference>
<reference evidence="8 9" key="1">
    <citation type="journal article" date="2017" name="ISME J.">
        <title>Potential for microbial H2 and metal transformations associated with novel bacteria and archaea in deep terrestrial subsurface sediments.</title>
        <authorList>
            <person name="Hernsdorf A.W."/>
            <person name="Amano Y."/>
            <person name="Miyakawa K."/>
            <person name="Ise K."/>
            <person name="Suzuki Y."/>
            <person name="Anantharaman K."/>
            <person name="Probst A."/>
            <person name="Burstein D."/>
            <person name="Thomas B.C."/>
            <person name="Banfield J.F."/>
        </authorList>
    </citation>
    <scope>NUCLEOTIDE SEQUENCE [LARGE SCALE GENOMIC DNA]</scope>
    <source>
        <strain evidence="8">HGW-Wallbacteria-1</strain>
    </source>
</reference>
<dbReference type="InterPro" id="IPR023404">
    <property type="entry name" value="rSAM_horseshoe"/>
</dbReference>
<dbReference type="EMBL" id="PGXC01000002">
    <property type="protein sequence ID" value="PKK91652.1"/>
    <property type="molecule type" value="Genomic_DNA"/>
</dbReference>
<evidence type="ECO:0000256" key="6">
    <source>
        <dbReference type="ARBA" id="ARBA00023014"/>
    </source>
</evidence>
<feature type="domain" description="Radical SAM core" evidence="7">
    <location>
        <begin position="4"/>
        <end position="250"/>
    </location>
</feature>
<evidence type="ECO:0000259" key="7">
    <source>
        <dbReference type="PROSITE" id="PS51918"/>
    </source>
</evidence>
<organism evidence="8 9">
    <name type="scientific">Candidatus Wallbacteria bacterium HGW-Wallbacteria-1</name>
    <dbReference type="NCBI Taxonomy" id="2013854"/>
    <lineage>
        <taxon>Bacteria</taxon>
        <taxon>Candidatus Walliibacteriota</taxon>
    </lineage>
</organism>
<dbReference type="SFLD" id="SFLDS00029">
    <property type="entry name" value="Radical_SAM"/>
    <property type="match status" value="1"/>
</dbReference>
<accession>A0A2N1PTQ4</accession>
<keyword evidence="5" id="KW-0408">Iron</keyword>
<dbReference type="InterPro" id="IPR032432">
    <property type="entry name" value="Radical_SAM_C"/>
</dbReference>
<evidence type="ECO:0000313" key="9">
    <source>
        <dbReference type="Proteomes" id="UP000233256"/>
    </source>
</evidence>
<comment type="caution">
    <text evidence="8">The sequence shown here is derived from an EMBL/GenBank/DDBJ whole genome shotgun (WGS) entry which is preliminary data.</text>
</comment>
<protein>
    <recommendedName>
        <fullName evidence="7">Radical SAM core domain-containing protein</fullName>
    </recommendedName>
</protein>
<evidence type="ECO:0000256" key="2">
    <source>
        <dbReference type="ARBA" id="ARBA00022485"/>
    </source>
</evidence>
<evidence type="ECO:0000313" key="8">
    <source>
        <dbReference type="EMBL" id="PKK91652.1"/>
    </source>
</evidence>
<dbReference type="InterPro" id="IPR007197">
    <property type="entry name" value="rSAM"/>
</dbReference>
<dbReference type="GO" id="GO:0005737">
    <property type="term" value="C:cytoplasm"/>
    <property type="evidence" value="ECO:0007669"/>
    <property type="project" value="TreeGrafter"/>
</dbReference>
<dbReference type="AlphaFoldDB" id="A0A2N1PTQ4"/>
<dbReference type="Pfam" id="PF16199">
    <property type="entry name" value="Radical_SAM_C"/>
    <property type="match status" value="1"/>
</dbReference>
<proteinExistence type="predicted"/>
<dbReference type="InterPro" id="IPR006638">
    <property type="entry name" value="Elp3/MiaA/NifB-like_rSAM"/>
</dbReference>
<dbReference type="SMART" id="SM00729">
    <property type="entry name" value="Elp3"/>
    <property type="match status" value="1"/>
</dbReference>
<keyword evidence="3" id="KW-0949">S-adenosyl-L-methionine</keyword>
<dbReference type="GO" id="GO:0002926">
    <property type="term" value="P:tRNA wobble base 5-methoxycarbonylmethyl-2-thiouridinylation"/>
    <property type="evidence" value="ECO:0007669"/>
    <property type="project" value="TreeGrafter"/>
</dbReference>
<evidence type="ECO:0000256" key="3">
    <source>
        <dbReference type="ARBA" id="ARBA00022691"/>
    </source>
</evidence>
<dbReference type="Proteomes" id="UP000233256">
    <property type="component" value="Unassembled WGS sequence"/>
</dbReference>
<comment type="cofactor">
    <cofactor evidence="1">
        <name>[4Fe-4S] cluster</name>
        <dbReference type="ChEBI" id="CHEBI:49883"/>
    </cofactor>
</comment>
<dbReference type="GO" id="GO:0046872">
    <property type="term" value="F:metal ion binding"/>
    <property type="evidence" value="ECO:0007669"/>
    <property type="project" value="UniProtKB-KW"/>
</dbReference>
<dbReference type="SUPFAM" id="SSF102114">
    <property type="entry name" value="Radical SAM enzymes"/>
    <property type="match status" value="1"/>
</dbReference>
<gene>
    <name evidence="8" type="ORF">CVV64_03015</name>
</gene>
<dbReference type="InterPro" id="IPR039661">
    <property type="entry name" value="ELP3"/>
</dbReference>
<evidence type="ECO:0000256" key="5">
    <source>
        <dbReference type="ARBA" id="ARBA00023004"/>
    </source>
</evidence>
<keyword evidence="2" id="KW-0004">4Fe-4S</keyword>
<dbReference type="GO" id="GO:0003824">
    <property type="term" value="F:catalytic activity"/>
    <property type="evidence" value="ECO:0007669"/>
    <property type="project" value="InterPro"/>
</dbReference>
<keyword evidence="6" id="KW-0411">Iron-sulfur</keyword>
<keyword evidence="4" id="KW-0479">Metal-binding</keyword>
<evidence type="ECO:0000256" key="1">
    <source>
        <dbReference type="ARBA" id="ARBA00001966"/>
    </source>
</evidence>
<dbReference type="Gene3D" id="3.80.30.20">
    <property type="entry name" value="tm_1862 like domain"/>
    <property type="match status" value="1"/>
</dbReference>
<dbReference type="PANTHER" id="PTHR11135">
    <property type="entry name" value="HISTONE ACETYLTRANSFERASE-RELATED"/>
    <property type="match status" value="1"/>
</dbReference>
<name>A0A2N1PTQ4_9BACT</name>
<sequence>MTSKRAEKQRIIPVFLPAVSCPGHCVFCDQKAISGIQSVPSPEKVAEIVGKGIDCAGLNGSSLREIHKLPGNIEVAFYGGSFTSAPRDLQESWVRAARQVIPEVPVRVSARPDRLGAEERAMLKKLAVQTVEVGCQSMDDSVLTLSGRGHDSAAIVNAVRGLLDESFTVGVQMMTGLPGQSMASAIETGKKLSDLNPHFARIYPVLVLSGTALEKMWKSGDYEPPTLDETVDTVARIFSIFRRRDIPVIRMGLHGETEFTESSVLAGPFHQSFGELVYSRIFGGAILKFIQSRQLTSGDLSVKVHETSFSRACGFRKSNRILLGHREFNLLVQTDNEIGPWEMVISFSRNHPNGGTTDFSLEKTSCKINVHEFN</sequence>
<dbReference type="Pfam" id="PF04055">
    <property type="entry name" value="Radical_SAM"/>
    <property type="match status" value="1"/>
</dbReference>
<dbReference type="InterPro" id="IPR058240">
    <property type="entry name" value="rSAM_sf"/>
</dbReference>
<evidence type="ECO:0000256" key="4">
    <source>
        <dbReference type="ARBA" id="ARBA00022723"/>
    </source>
</evidence>
<dbReference type="SFLD" id="SFLDG01086">
    <property type="entry name" value="elongater_protein-like"/>
    <property type="match status" value="1"/>
</dbReference>